<dbReference type="RefSeq" id="WP_231005264.1">
    <property type="nucleotide sequence ID" value="NZ_JAJNEC010000005.1"/>
</dbReference>
<dbReference type="CDD" id="cd02966">
    <property type="entry name" value="TlpA_like_family"/>
    <property type="match status" value="1"/>
</dbReference>
<accession>A0ABS8PUP5</accession>
<evidence type="ECO:0000259" key="5">
    <source>
        <dbReference type="PROSITE" id="PS51352"/>
    </source>
</evidence>
<sequence>MKQFIAIAFLAIIFAGCKQDHKKNFIINGSVANTQAKKVYLEEVPVASMQPVIVDSADILTGKFTLKTEALEDAVYNIRLDALEFPVASVINDAPEVDLSITMSTRNPQMPEKFEVKNSPASQAMKDFMVAFNDKMILLVNNTHKLDSLRTTKVADSTLAPLMQTIKQDGVALREYALGEIKKGINPALSMFELGYYQSTANGQGLGLEPLDNKQVVALIDDVTKKFPNHIAVAGLKLNLQQEIKAAEDRTWVGKQAPDFTLPDVSGKPVALNSFRGQYVLVDFWASWCRPCRAENPNVVAVFNKYKTKGFTVLGVSLDDDANAWKNAIQNDKLAWTQVSDLKKWESPVVPMYKFGGIPFNVLIDPQGKIIAEGLRGMDLENKLTAIFP</sequence>
<organism evidence="6 7">
    <name type="scientific">Niabella pedocola</name>
    <dbReference type="NCBI Taxonomy" id="1752077"/>
    <lineage>
        <taxon>Bacteria</taxon>
        <taxon>Pseudomonadati</taxon>
        <taxon>Bacteroidota</taxon>
        <taxon>Chitinophagia</taxon>
        <taxon>Chitinophagales</taxon>
        <taxon>Chitinophagaceae</taxon>
        <taxon>Niabella</taxon>
    </lineage>
</organism>
<dbReference type="InterPro" id="IPR025380">
    <property type="entry name" value="DUF4369"/>
</dbReference>
<protein>
    <submittedName>
        <fullName evidence="6">AhpC/TSA family protein</fullName>
    </submittedName>
</protein>
<evidence type="ECO:0000256" key="1">
    <source>
        <dbReference type="ARBA" id="ARBA00004196"/>
    </source>
</evidence>
<dbReference type="Proteomes" id="UP001199816">
    <property type="component" value="Unassembled WGS sequence"/>
</dbReference>
<dbReference type="PROSITE" id="PS51257">
    <property type="entry name" value="PROKAR_LIPOPROTEIN"/>
    <property type="match status" value="1"/>
</dbReference>
<keyword evidence="4" id="KW-0676">Redox-active center</keyword>
<dbReference type="InterPro" id="IPR036249">
    <property type="entry name" value="Thioredoxin-like_sf"/>
</dbReference>
<evidence type="ECO:0000313" key="7">
    <source>
        <dbReference type="Proteomes" id="UP001199816"/>
    </source>
</evidence>
<dbReference type="InterPro" id="IPR050553">
    <property type="entry name" value="Thioredoxin_ResA/DsbE_sf"/>
</dbReference>
<feature type="domain" description="Thioredoxin" evidence="5">
    <location>
        <begin position="251"/>
        <end position="389"/>
    </location>
</feature>
<dbReference type="PROSITE" id="PS51352">
    <property type="entry name" value="THIOREDOXIN_2"/>
    <property type="match status" value="1"/>
</dbReference>
<reference evidence="6 7" key="1">
    <citation type="submission" date="2021-11" db="EMBL/GenBank/DDBJ databases">
        <title>Genomic of Niabella pedocola.</title>
        <authorList>
            <person name="Wu T."/>
        </authorList>
    </citation>
    <scope>NUCLEOTIDE SEQUENCE [LARGE SCALE GENOMIC DNA]</scope>
    <source>
        <strain evidence="6 7">JCM 31011</strain>
    </source>
</reference>
<comment type="caution">
    <text evidence="6">The sequence shown here is derived from an EMBL/GenBank/DDBJ whole genome shotgun (WGS) entry which is preliminary data.</text>
</comment>
<dbReference type="PANTHER" id="PTHR42852">
    <property type="entry name" value="THIOL:DISULFIDE INTERCHANGE PROTEIN DSBE"/>
    <property type="match status" value="1"/>
</dbReference>
<dbReference type="EMBL" id="JAJNEC010000005">
    <property type="protein sequence ID" value="MCD2424007.1"/>
    <property type="molecule type" value="Genomic_DNA"/>
</dbReference>
<dbReference type="PANTHER" id="PTHR42852:SF6">
    <property type="entry name" value="THIOL:DISULFIDE INTERCHANGE PROTEIN DSBE"/>
    <property type="match status" value="1"/>
</dbReference>
<dbReference type="InterPro" id="IPR000866">
    <property type="entry name" value="AhpC/TSA"/>
</dbReference>
<evidence type="ECO:0000313" key="6">
    <source>
        <dbReference type="EMBL" id="MCD2424007.1"/>
    </source>
</evidence>
<dbReference type="SUPFAM" id="SSF52833">
    <property type="entry name" value="Thioredoxin-like"/>
    <property type="match status" value="1"/>
</dbReference>
<evidence type="ECO:0000256" key="2">
    <source>
        <dbReference type="ARBA" id="ARBA00022748"/>
    </source>
</evidence>
<dbReference type="Gene3D" id="3.40.30.10">
    <property type="entry name" value="Glutaredoxin"/>
    <property type="match status" value="1"/>
</dbReference>
<keyword evidence="7" id="KW-1185">Reference proteome</keyword>
<evidence type="ECO:0000256" key="4">
    <source>
        <dbReference type="ARBA" id="ARBA00023284"/>
    </source>
</evidence>
<proteinExistence type="predicted"/>
<dbReference type="InterPro" id="IPR013766">
    <property type="entry name" value="Thioredoxin_domain"/>
</dbReference>
<dbReference type="Pfam" id="PF14289">
    <property type="entry name" value="DUF4369"/>
    <property type="match status" value="1"/>
</dbReference>
<gene>
    <name evidence="6" type="ORF">LQ567_14610</name>
</gene>
<keyword evidence="3" id="KW-1015">Disulfide bond</keyword>
<name>A0ABS8PUP5_9BACT</name>
<comment type="subcellular location">
    <subcellularLocation>
        <location evidence="1">Cell envelope</location>
    </subcellularLocation>
</comment>
<dbReference type="Pfam" id="PF00578">
    <property type="entry name" value="AhpC-TSA"/>
    <property type="match status" value="1"/>
</dbReference>
<evidence type="ECO:0000256" key="3">
    <source>
        <dbReference type="ARBA" id="ARBA00023157"/>
    </source>
</evidence>
<keyword evidence="2" id="KW-0201">Cytochrome c-type biogenesis</keyword>